<organism evidence="4 5">
    <name type="scientific">Sphingobacterium anhuiense</name>
    <dbReference type="NCBI Taxonomy" id="493780"/>
    <lineage>
        <taxon>Bacteria</taxon>
        <taxon>Pseudomonadati</taxon>
        <taxon>Bacteroidota</taxon>
        <taxon>Sphingobacteriia</taxon>
        <taxon>Sphingobacteriales</taxon>
        <taxon>Sphingobacteriaceae</taxon>
        <taxon>Sphingobacterium</taxon>
    </lineage>
</organism>
<dbReference type="InterPro" id="IPR022385">
    <property type="entry name" value="Rhs_assc_core"/>
</dbReference>
<dbReference type="Proteomes" id="UP001597509">
    <property type="component" value="Unassembled WGS sequence"/>
</dbReference>
<name>A0ABW5YW20_9SPHI</name>
<keyword evidence="1" id="KW-0175">Coiled coil</keyword>
<dbReference type="Pfam" id="PF20041">
    <property type="entry name" value="DUF6443"/>
    <property type="match status" value="1"/>
</dbReference>
<comment type="caution">
    <text evidence="4">The sequence shown here is derived from an EMBL/GenBank/DDBJ whole genome shotgun (WGS) entry which is preliminary data.</text>
</comment>
<feature type="domain" description="DUF6443" evidence="3">
    <location>
        <begin position="95"/>
        <end position="226"/>
    </location>
</feature>
<keyword evidence="5" id="KW-1185">Reference proteome</keyword>
<feature type="chain" id="PRO_5046362392" evidence="2">
    <location>
        <begin position="20"/>
        <end position="1159"/>
    </location>
</feature>
<reference evidence="5" key="1">
    <citation type="journal article" date="2019" name="Int. J. Syst. Evol. Microbiol.">
        <title>The Global Catalogue of Microorganisms (GCM) 10K type strain sequencing project: providing services to taxonomists for standard genome sequencing and annotation.</title>
        <authorList>
            <consortium name="The Broad Institute Genomics Platform"/>
            <consortium name="The Broad Institute Genome Sequencing Center for Infectious Disease"/>
            <person name="Wu L."/>
            <person name="Ma J."/>
        </authorList>
    </citation>
    <scope>NUCLEOTIDE SEQUENCE [LARGE SCALE GENOMIC DNA]</scope>
    <source>
        <strain evidence="5">KCTC 22209</strain>
    </source>
</reference>
<dbReference type="EMBL" id="JBHUPE010000004">
    <property type="protein sequence ID" value="MFD2904450.1"/>
    <property type="molecule type" value="Genomic_DNA"/>
</dbReference>
<dbReference type="RefSeq" id="WP_380920439.1">
    <property type="nucleotide sequence ID" value="NZ_JBHUPE010000004.1"/>
</dbReference>
<gene>
    <name evidence="4" type="ORF">ACFS6I_10975</name>
</gene>
<feature type="signal peptide" evidence="2">
    <location>
        <begin position="1"/>
        <end position="19"/>
    </location>
</feature>
<accession>A0ABW5YW20</accession>
<evidence type="ECO:0000256" key="2">
    <source>
        <dbReference type="SAM" id="SignalP"/>
    </source>
</evidence>
<proteinExistence type="predicted"/>
<feature type="coiled-coil region" evidence="1">
    <location>
        <begin position="1060"/>
        <end position="1114"/>
    </location>
</feature>
<keyword evidence="2" id="KW-0732">Signal</keyword>
<evidence type="ECO:0000259" key="3">
    <source>
        <dbReference type="Pfam" id="PF20041"/>
    </source>
</evidence>
<evidence type="ECO:0000256" key="1">
    <source>
        <dbReference type="SAM" id="Coils"/>
    </source>
</evidence>
<protein>
    <submittedName>
        <fullName evidence="4">DUF6443 domain-containing protein</fullName>
    </submittedName>
</protein>
<dbReference type="NCBIfam" id="TIGR03696">
    <property type="entry name" value="Rhs_assc_core"/>
    <property type="match status" value="1"/>
</dbReference>
<dbReference type="Gene3D" id="2.180.10.10">
    <property type="entry name" value="RHS repeat-associated core"/>
    <property type="match status" value="1"/>
</dbReference>
<evidence type="ECO:0000313" key="4">
    <source>
        <dbReference type="EMBL" id="MFD2904450.1"/>
    </source>
</evidence>
<sequence>MKRHISTIIAVALVLSAQAQVLPKDTSLTAYTGQTSIQALGSITLKNGFHIPVQPSGKSVTISIVGFQNLLSQPSTGQNYILTKIFKKAGVTLATLNAQRTIDEENQSIQYIDGLGRPLQTVQLMASPSYKDIVQHIEYDGFGRESTKYLPYAHNKGNGSYKISGKDSVVNFYNKNAGVDIAGVVRTDKPFAVTVFENSPLNRVQEQGAPGADWQPLAAEGTGHTVKTTYGTNTATGLDAVKLWTIEANGTKSIVNYGAGKLYRTTVRDENSSNITSRTGSVDEYKDFEDRVVLKRLWETESKSLNTYYVYDDFGDLRYVIPPGFATLNTTASVTVTEATTGDFHELVYAYRYDGRRRLVEKKVPGKGWEWLVYNENDQLVMTQDAVQRSKTPTNEWSYNKYDAFGRIVVTGTYAKNYASQKLAQDDVSLNKKYWEERYGAASYTTASFPVGSPAVLITNYYDDYSFTGSGTAGLGFIGATKSTKTKGLLTGVSVTKDDGTLPLLTINYYDDYGRVIQSSSENHIKGTDVVTNTYSFVGELKTSTRIHKDKDGTATTTVMSNEYDHVGRLLLTTHQIGDASMAVTLVKNEYNEIGQLKKKNVGGDKNGANFHTGVSYAYNERGWTSSASSPQFSYALKYNDASAGKQYNGNIAEQYWAHGSPTLSNVFKYTYDALNRLKNGMSTGTVMSELLTYDDMGNIRTLSRDGATITYAYNNANKSNRLLSVTGGGLSGNYTYDVNGNAKKDRTGMNFNYNHLNLPDSAWNDAKTVKVGYLYDAMGTKLRKYSTQGGNRDYVGGIEYNGTAIELIHTGEGVAYRNSNGTYTYRYNLTDHLGNVRSIIYRNPSSNYAVEVLQKDDYYPFGKQKVVAGGNNNYLYNGKERQSELGGQYDYGARFYDAEVGRWNVVDPAADYYPEVSPYAYVVNDPISFIDDNGEMPGVTGFVLGALSDYIGQVGNNYFFKGKNNLSAAMTEDINLWSIGISGGIGAVTGGIDAIKNTVTKGAGKEVFKNMIEYGIDVLSNTMQSVMSDKLETGDYNFWKSLTGGLLQAMPIKYVDKLQKKLQRNMNRQSKEIVKATRRLKKAENRRLSQNRIQNATNALNDATTRHNSYKNAYLGVKTVNDSFKSGGTAALTDMLFRNQKLVPMVTSGEPTITKILE</sequence>
<dbReference type="InterPro" id="IPR045619">
    <property type="entry name" value="DUF6443"/>
</dbReference>
<evidence type="ECO:0000313" key="5">
    <source>
        <dbReference type="Proteomes" id="UP001597509"/>
    </source>
</evidence>